<dbReference type="InterPro" id="IPR023885">
    <property type="entry name" value="4Fe4S-binding_SPASM_dom"/>
</dbReference>
<organism evidence="9 10">
    <name type="scientific">Prosthecochloris ethylica</name>
    <dbReference type="NCBI Taxonomy" id="2743976"/>
    <lineage>
        <taxon>Bacteria</taxon>
        <taxon>Pseudomonadati</taxon>
        <taxon>Chlorobiota</taxon>
        <taxon>Chlorobiia</taxon>
        <taxon>Chlorobiales</taxon>
        <taxon>Chlorobiaceae</taxon>
        <taxon>Prosthecochloris</taxon>
    </lineage>
</organism>
<gene>
    <name evidence="9" type="ORF">INT08_09580</name>
</gene>
<dbReference type="SFLD" id="SFLDG01067">
    <property type="entry name" value="SPASM/twitch_domain_containing"/>
    <property type="match status" value="1"/>
</dbReference>
<evidence type="ECO:0000256" key="6">
    <source>
        <dbReference type="ARBA" id="ARBA00023014"/>
    </source>
</evidence>
<dbReference type="InterPro" id="IPR023867">
    <property type="entry name" value="Sulphatase_maturase_rSAM"/>
</dbReference>
<dbReference type="Gene3D" id="3.20.20.70">
    <property type="entry name" value="Aldolase class I"/>
    <property type="match status" value="1"/>
</dbReference>
<keyword evidence="10" id="KW-1185">Reference proteome</keyword>
<dbReference type="InterPro" id="IPR013785">
    <property type="entry name" value="Aldolase_TIM"/>
</dbReference>
<feature type="domain" description="Radical SAM core" evidence="8">
    <location>
        <begin position="1"/>
        <end position="232"/>
    </location>
</feature>
<keyword evidence="4" id="KW-0479">Metal-binding</keyword>
<dbReference type="InterPro" id="IPR058240">
    <property type="entry name" value="rSAM_sf"/>
</dbReference>
<dbReference type="Proteomes" id="UP000619838">
    <property type="component" value="Unassembled WGS sequence"/>
</dbReference>
<keyword evidence="2" id="KW-0004">4Fe-4S</keyword>
<dbReference type="EMBL" id="JADGII010000020">
    <property type="protein sequence ID" value="MBF0637415.1"/>
    <property type="molecule type" value="Genomic_DNA"/>
</dbReference>
<dbReference type="NCBIfam" id="TIGR04085">
    <property type="entry name" value="rSAM_more_4Fe4S"/>
    <property type="match status" value="1"/>
</dbReference>
<dbReference type="SUPFAM" id="SSF102114">
    <property type="entry name" value="Radical SAM enzymes"/>
    <property type="match status" value="1"/>
</dbReference>
<evidence type="ECO:0000256" key="2">
    <source>
        <dbReference type="ARBA" id="ARBA00022485"/>
    </source>
</evidence>
<protein>
    <submittedName>
        <fullName evidence="9">Radical SAM protein</fullName>
    </submittedName>
</protein>
<evidence type="ECO:0000313" key="10">
    <source>
        <dbReference type="Proteomes" id="UP000619838"/>
    </source>
</evidence>
<comment type="caution">
    <text evidence="9">The sequence shown here is derived from an EMBL/GenBank/DDBJ whole genome shotgun (WGS) entry which is preliminary data.</text>
</comment>
<dbReference type="InterPro" id="IPR000385">
    <property type="entry name" value="MoaA_NifB_PqqE_Fe-S-bd_CS"/>
</dbReference>
<keyword evidence="5" id="KW-0408">Iron</keyword>
<evidence type="ECO:0000256" key="7">
    <source>
        <dbReference type="ARBA" id="ARBA00023601"/>
    </source>
</evidence>
<accession>A0ABR9XTW4</accession>
<keyword evidence="3" id="KW-0949">S-adenosyl-L-methionine</keyword>
<evidence type="ECO:0000256" key="5">
    <source>
        <dbReference type="ARBA" id="ARBA00023004"/>
    </source>
</evidence>
<evidence type="ECO:0000256" key="3">
    <source>
        <dbReference type="ARBA" id="ARBA00022691"/>
    </source>
</evidence>
<sequence>MLVLTRSCNLSCMYCYEGVPECEDVAGMSLATAEEAIMLAAESGDPFHLQLSGGEPLLEPDTLAGVIEIIRSRRLPATIALQTNGVLLDREMIRLLKNGGVSIGLSVDGPPRLQEELRGGSRASYGAMRLLDEEGVPFRVTAVVSDRNVRKLHLLAMSLSGFSMVSGIALDLLVRKGRAAGPAFCSPPSDADLQQGVLQLLETLCLLNRERARPIELREQQLVTKAFRFGSRRHYCAASSGASLAVTPEGLLYPCTQTMGDESFFLGTLHDFGSRETVFRTLSADTRFSACDGCRLDGRCPGECPSRLVYNGGHQDRLCCTLYRTILDYCVQTGDIIP</sequence>
<name>A0ABR9XTW4_9CHLB</name>
<evidence type="ECO:0000259" key="8">
    <source>
        <dbReference type="PROSITE" id="PS51918"/>
    </source>
</evidence>
<evidence type="ECO:0000313" key="9">
    <source>
        <dbReference type="EMBL" id="MBF0637415.1"/>
    </source>
</evidence>
<reference evidence="9 10" key="1">
    <citation type="journal article" date="2020" name="Microorganisms">
        <title>Simultaneous Genome Sequencing of Prosthecochloris ethylica and Desulfuromonas acetoxidans within a Syntrophic Mixture Reveals Unique Pili and Protein Interactions.</title>
        <authorList>
            <person name="Kyndt J.A."/>
            <person name="Van Beeumen J.J."/>
            <person name="Meyer T.E."/>
        </authorList>
    </citation>
    <scope>NUCLEOTIDE SEQUENCE [LARGE SCALE GENOMIC DNA]</scope>
    <source>
        <strain evidence="9 10">N3</strain>
    </source>
</reference>
<keyword evidence="6" id="KW-0411">Iron-sulfur</keyword>
<dbReference type="CDD" id="cd01335">
    <property type="entry name" value="Radical_SAM"/>
    <property type="match status" value="1"/>
</dbReference>
<dbReference type="PROSITE" id="PS51918">
    <property type="entry name" value="RADICAL_SAM"/>
    <property type="match status" value="1"/>
</dbReference>
<dbReference type="SFLD" id="SFLDS00029">
    <property type="entry name" value="Radical_SAM"/>
    <property type="match status" value="1"/>
</dbReference>
<comment type="similarity">
    <text evidence="7">Belongs to the radical SAM superfamily. Anaerobic sulfatase-maturating enzyme family.</text>
</comment>
<dbReference type="PANTHER" id="PTHR43273">
    <property type="entry name" value="ANAEROBIC SULFATASE-MATURATING ENZYME HOMOLOG ASLB-RELATED"/>
    <property type="match status" value="1"/>
</dbReference>
<dbReference type="InterPro" id="IPR007197">
    <property type="entry name" value="rSAM"/>
</dbReference>
<dbReference type="Pfam" id="PF04055">
    <property type="entry name" value="Radical_SAM"/>
    <property type="match status" value="1"/>
</dbReference>
<comment type="cofactor">
    <cofactor evidence="1">
        <name>[4Fe-4S] cluster</name>
        <dbReference type="ChEBI" id="CHEBI:49883"/>
    </cofactor>
</comment>
<dbReference type="PROSITE" id="PS01305">
    <property type="entry name" value="MOAA_NIFB_PQQE"/>
    <property type="match status" value="1"/>
</dbReference>
<dbReference type="PANTHER" id="PTHR43273:SF3">
    <property type="entry name" value="ANAEROBIC SULFATASE-MATURATING ENZYME HOMOLOG ASLB-RELATED"/>
    <property type="match status" value="1"/>
</dbReference>
<evidence type="ECO:0000256" key="1">
    <source>
        <dbReference type="ARBA" id="ARBA00001966"/>
    </source>
</evidence>
<evidence type="ECO:0000256" key="4">
    <source>
        <dbReference type="ARBA" id="ARBA00022723"/>
    </source>
</evidence>
<proteinExistence type="inferred from homology"/>